<proteinExistence type="predicted"/>
<name>A0A7J6XH27_TRYCR</name>
<reference evidence="1" key="2">
    <citation type="submission" date="2020-04" db="EMBL/GenBank/DDBJ databases">
        <authorList>
            <person name="Diaz Viraque F."/>
        </authorList>
    </citation>
    <scope>NUCLEOTIDE SEQUENCE</scope>
    <source>
        <strain evidence="1">Berenice</strain>
    </source>
</reference>
<dbReference type="EMBL" id="JABDHM010000687">
    <property type="protein sequence ID" value="KAF5213899.1"/>
    <property type="molecule type" value="Genomic_DNA"/>
</dbReference>
<dbReference type="VEuPathDB" id="TriTrypDB:ECC02_013549"/>
<accession>A0A7J6XH27</accession>
<dbReference type="Proteomes" id="UP000583944">
    <property type="component" value="Unassembled WGS sequence"/>
</dbReference>
<dbReference type="VEuPathDB" id="TriTrypDB:ECC02_013550"/>
<dbReference type="EMBL" id="JABDHM010000687">
    <property type="protein sequence ID" value="KAF5213900.1"/>
    <property type="molecule type" value="Genomic_DNA"/>
</dbReference>
<sequence>MIPAHHVDCWSTGSAANNSVCVLPASRRQIAAIDVCFIPSVAVAPDSSPFTAVEIKICEWTPTHQDAPSLLFIGAWKGMCVWWCLVHIFFWVHIPLQAEGGVTLRRGALPSHAAHCDSSCITLFHIFRSATPLILLQPLWFSVFHAFDCATIHPLVWPPHPNSGAQHRERQSTSLHVPTQWCWTVSQASDNKRVLCWQYNTRSCSE</sequence>
<protein>
    <submittedName>
        <fullName evidence="1">Uncharacterized protein</fullName>
    </submittedName>
</protein>
<comment type="caution">
    <text evidence="1">The sequence shown here is derived from an EMBL/GenBank/DDBJ whole genome shotgun (WGS) entry which is preliminary data.</text>
</comment>
<evidence type="ECO:0000313" key="1">
    <source>
        <dbReference type="EMBL" id="KAF5213899.1"/>
    </source>
</evidence>
<evidence type="ECO:0000313" key="3">
    <source>
        <dbReference type="Proteomes" id="UP000583944"/>
    </source>
</evidence>
<reference evidence="1 3" key="1">
    <citation type="journal article" date="2019" name="Genome Biol. Evol.">
        <title>Nanopore Sequencing Significantly Improves Genome Assembly of the Protozoan Parasite Trypanosoma cruzi.</title>
        <authorList>
            <person name="Diaz-Viraque F."/>
            <person name="Pita S."/>
            <person name="Greif G."/>
            <person name="de Souza R.C.M."/>
            <person name="Iraola G."/>
            <person name="Robello C."/>
        </authorList>
    </citation>
    <scope>NUCLEOTIDE SEQUENCE [LARGE SCALE GENOMIC DNA]</scope>
    <source>
        <strain evidence="1 3">Berenice</strain>
    </source>
</reference>
<dbReference type="AlphaFoldDB" id="A0A7J6XH27"/>
<gene>
    <name evidence="1" type="ORF">ECC02_013549</name>
    <name evidence="2" type="ORF">ECC02_013550</name>
</gene>
<evidence type="ECO:0000313" key="2">
    <source>
        <dbReference type="EMBL" id="KAF5213900.1"/>
    </source>
</evidence>
<organism evidence="1 3">
    <name type="scientific">Trypanosoma cruzi</name>
    <dbReference type="NCBI Taxonomy" id="5693"/>
    <lineage>
        <taxon>Eukaryota</taxon>
        <taxon>Discoba</taxon>
        <taxon>Euglenozoa</taxon>
        <taxon>Kinetoplastea</taxon>
        <taxon>Metakinetoplastina</taxon>
        <taxon>Trypanosomatida</taxon>
        <taxon>Trypanosomatidae</taxon>
        <taxon>Trypanosoma</taxon>
        <taxon>Schizotrypanum</taxon>
    </lineage>
</organism>